<keyword evidence="2" id="KW-1185">Reference proteome</keyword>
<organism evidence="1 2">
    <name type="scientific">Ruegeria denitrificans</name>
    <dbReference type="NCBI Taxonomy" id="1715692"/>
    <lineage>
        <taxon>Bacteria</taxon>
        <taxon>Pseudomonadati</taxon>
        <taxon>Pseudomonadota</taxon>
        <taxon>Alphaproteobacteria</taxon>
        <taxon>Rhodobacterales</taxon>
        <taxon>Roseobacteraceae</taxon>
        <taxon>Ruegeria</taxon>
    </lineage>
</organism>
<dbReference type="AlphaFoldDB" id="A0A0P1IFS9"/>
<gene>
    <name evidence="1" type="ORF">RUE5091_03335</name>
</gene>
<protein>
    <submittedName>
        <fullName evidence="1">Uncharacterized protein</fullName>
    </submittedName>
</protein>
<dbReference type="STRING" id="1715692.RUE5091_03335"/>
<proteinExistence type="predicted"/>
<dbReference type="RefSeq" id="WP_058282992.1">
    <property type="nucleotide sequence ID" value="NZ_CYUD01000010.1"/>
</dbReference>
<evidence type="ECO:0000313" key="1">
    <source>
        <dbReference type="EMBL" id="CUK10616.1"/>
    </source>
</evidence>
<dbReference type="EMBL" id="CYUD01000010">
    <property type="protein sequence ID" value="CUK10616.1"/>
    <property type="molecule type" value="Genomic_DNA"/>
</dbReference>
<reference evidence="2" key="1">
    <citation type="submission" date="2015-09" db="EMBL/GenBank/DDBJ databases">
        <authorList>
            <person name="Rodrigo-Torres L."/>
            <person name="Arahal D.R."/>
        </authorList>
    </citation>
    <scope>NUCLEOTIDE SEQUENCE [LARGE SCALE GENOMIC DNA]</scope>
    <source>
        <strain evidence="2">CECT 5091</strain>
    </source>
</reference>
<dbReference type="OrthoDB" id="1988917at2"/>
<accession>A0A0P1IFS9</accession>
<sequence length="224" mass="25340">MPIETLDFAQPFFRVQHITDEDRISVEGRAIVLNLGGRDLAVEDQAVAPLSSVIVQDSTLNGVERAVIVHGFDAHADENELFEWVKDTWPSAFDIRQEERLRGVSHYMSPKVFVGNVGLTMYHSGSVPLNVGLHKDHPFCPVPGFREVHTQIVGFGKMQQCRERDVETLYLEEFMAPGTTHKPMYDAEGNYPWHQYETITPSIFMAVEMLPEGVRVPEMEVQNG</sequence>
<evidence type="ECO:0000313" key="2">
    <source>
        <dbReference type="Proteomes" id="UP000051260"/>
    </source>
</evidence>
<dbReference type="Proteomes" id="UP000051260">
    <property type="component" value="Unassembled WGS sequence"/>
</dbReference>
<name>A0A0P1IFS9_9RHOB</name>